<feature type="domain" description="Exonuclease" evidence="4">
    <location>
        <begin position="50"/>
        <end position="224"/>
    </location>
</feature>
<evidence type="ECO:0000256" key="3">
    <source>
        <dbReference type="ARBA" id="ARBA00022839"/>
    </source>
</evidence>
<sequence length="236" mass="26507">MIKKLTHFINSFRSINAQRLTLLAKAPEGPLKQFLSVPFPDNRTAIADLDILAVDFETTGLNAKTDQLLSVGYVLIEHGLIKLGESEHEIIQSTGDLHKDNVVIHQITDDEKSKGLALELVVEKMLKALAGKVMLVHYATIERTFLQQACIQLYGMAPVWPIIDTLALAKKRLDRADTAYDPYQLRLINLRHSYGLPAHHEHNALNDAVATGELFLAQMRHYHHGFATPLKEFISK</sequence>
<evidence type="ECO:0000313" key="5">
    <source>
        <dbReference type="EMBL" id="WOH36347.1"/>
    </source>
</evidence>
<name>A0ABZ0GKE3_9GAMM</name>
<accession>A0ABZ0GKE3</accession>
<gene>
    <name evidence="5" type="ORF">RI844_13315</name>
</gene>
<protein>
    <submittedName>
        <fullName evidence="5">Exonuclease domain-containing protein</fullName>
    </submittedName>
</protein>
<dbReference type="InterPro" id="IPR036397">
    <property type="entry name" value="RNaseH_sf"/>
</dbReference>
<dbReference type="PANTHER" id="PTHR30231:SF4">
    <property type="entry name" value="PROTEIN NEN2"/>
    <property type="match status" value="1"/>
</dbReference>
<evidence type="ECO:0000256" key="2">
    <source>
        <dbReference type="ARBA" id="ARBA00022801"/>
    </source>
</evidence>
<evidence type="ECO:0000313" key="6">
    <source>
        <dbReference type="Proteomes" id="UP001301442"/>
    </source>
</evidence>
<evidence type="ECO:0000259" key="4">
    <source>
        <dbReference type="SMART" id="SM00479"/>
    </source>
</evidence>
<reference evidence="5 6" key="1">
    <citation type="submission" date="2023-09" db="EMBL/GenBank/DDBJ databases">
        <authorList>
            <person name="Qi X."/>
        </authorList>
    </citation>
    <scope>NUCLEOTIDE SEQUENCE [LARGE SCALE GENOMIC DNA]</scope>
    <source>
        <strain evidence="5 6">S1-1</strain>
    </source>
</reference>
<dbReference type="Pfam" id="PF00929">
    <property type="entry name" value="RNase_T"/>
    <property type="match status" value="1"/>
</dbReference>
<dbReference type="Proteomes" id="UP001301442">
    <property type="component" value="Chromosome"/>
</dbReference>
<dbReference type="GO" id="GO:0004527">
    <property type="term" value="F:exonuclease activity"/>
    <property type="evidence" value="ECO:0007669"/>
    <property type="project" value="UniProtKB-KW"/>
</dbReference>
<dbReference type="SUPFAM" id="SSF53098">
    <property type="entry name" value="Ribonuclease H-like"/>
    <property type="match status" value="1"/>
</dbReference>
<dbReference type="SMART" id="SM00479">
    <property type="entry name" value="EXOIII"/>
    <property type="match status" value="1"/>
</dbReference>
<dbReference type="InterPro" id="IPR013520">
    <property type="entry name" value="Ribonucl_H"/>
</dbReference>
<dbReference type="Gene3D" id="3.30.420.10">
    <property type="entry name" value="Ribonuclease H-like superfamily/Ribonuclease H"/>
    <property type="match status" value="1"/>
</dbReference>
<dbReference type="RefSeq" id="WP_348395161.1">
    <property type="nucleotide sequence ID" value="NZ_CP136600.1"/>
</dbReference>
<keyword evidence="3 5" id="KW-0269">Exonuclease</keyword>
<dbReference type="EMBL" id="CP136600">
    <property type="protein sequence ID" value="WOH36347.1"/>
    <property type="molecule type" value="Genomic_DNA"/>
</dbReference>
<keyword evidence="1" id="KW-0540">Nuclease</keyword>
<dbReference type="CDD" id="cd06127">
    <property type="entry name" value="DEDDh"/>
    <property type="match status" value="1"/>
</dbReference>
<dbReference type="PANTHER" id="PTHR30231">
    <property type="entry name" value="DNA POLYMERASE III SUBUNIT EPSILON"/>
    <property type="match status" value="1"/>
</dbReference>
<proteinExistence type="predicted"/>
<evidence type="ECO:0000256" key="1">
    <source>
        <dbReference type="ARBA" id="ARBA00022722"/>
    </source>
</evidence>
<keyword evidence="2" id="KW-0378">Hydrolase</keyword>
<dbReference type="InterPro" id="IPR012337">
    <property type="entry name" value="RNaseH-like_sf"/>
</dbReference>
<organism evidence="5 6">
    <name type="scientific">Thalassotalea fonticola</name>
    <dbReference type="NCBI Taxonomy" id="3065649"/>
    <lineage>
        <taxon>Bacteria</taxon>
        <taxon>Pseudomonadati</taxon>
        <taxon>Pseudomonadota</taxon>
        <taxon>Gammaproteobacteria</taxon>
        <taxon>Alteromonadales</taxon>
        <taxon>Colwelliaceae</taxon>
        <taxon>Thalassotalea</taxon>
    </lineage>
</organism>
<keyword evidence="6" id="KW-1185">Reference proteome</keyword>